<keyword evidence="9 10" id="KW-0413">Isomerase</keyword>
<feature type="binding site" evidence="10">
    <location>
        <position position="26"/>
    </location>
    <ligand>
        <name>Mn(2+)</name>
        <dbReference type="ChEBI" id="CHEBI:29035"/>
    </ligand>
</feature>
<evidence type="ECO:0000256" key="3">
    <source>
        <dbReference type="ARBA" id="ARBA00012057"/>
    </source>
</evidence>
<dbReference type="GO" id="GO:0005737">
    <property type="term" value="C:cytoplasm"/>
    <property type="evidence" value="ECO:0007669"/>
    <property type="project" value="UniProtKB-SubCell"/>
</dbReference>
<dbReference type="UniPathway" id="UPA00059">
    <property type="reaction ID" value="UER00104"/>
</dbReference>
<dbReference type="Gene3D" id="3.90.79.10">
    <property type="entry name" value="Nucleoside Triphosphate Pyrophosphohydrolase"/>
    <property type="match status" value="1"/>
</dbReference>
<organism evidence="13 14">
    <name type="scientific">Microbacterium testaceum</name>
    <name type="common">Aureobacterium testaceum</name>
    <name type="synonym">Brevibacterium testaceum</name>
    <dbReference type="NCBI Taxonomy" id="2033"/>
    <lineage>
        <taxon>Bacteria</taxon>
        <taxon>Bacillati</taxon>
        <taxon>Actinomycetota</taxon>
        <taxon>Actinomycetes</taxon>
        <taxon>Micrococcales</taxon>
        <taxon>Microbacteriaceae</taxon>
        <taxon>Microbacterium</taxon>
    </lineage>
</organism>
<evidence type="ECO:0000313" key="14">
    <source>
        <dbReference type="Proteomes" id="UP000244649"/>
    </source>
</evidence>
<keyword evidence="5 10" id="KW-0479">Metal-binding</keyword>
<feature type="binding site" evidence="10">
    <location>
        <position position="88"/>
    </location>
    <ligand>
        <name>Mg(2+)</name>
        <dbReference type="ChEBI" id="CHEBI:18420"/>
    </ligand>
</feature>
<accession>A0A2T7W4F4</accession>
<dbReference type="InterPro" id="IPR015797">
    <property type="entry name" value="NUDIX_hydrolase-like_dom_sf"/>
</dbReference>
<dbReference type="FunFam" id="3.90.79.10:FF:000009">
    <property type="entry name" value="Isopentenyl-diphosphate Delta-isomerase"/>
    <property type="match status" value="1"/>
</dbReference>
<evidence type="ECO:0000256" key="7">
    <source>
        <dbReference type="ARBA" id="ARBA00023211"/>
    </source>
</evidence>
<sequence>MSETEYVVLLDDFGNEIGTAPKADVHDTDTRLHLAFSCHVVNSQGQVLVTRRALHKKTWPGVWTNSFCGHPGPGEAMTAAVHRRGEFEVGLRVRDVELALPTFRYRAVDASGIVEHEICPVYVARTDDEPQPHPDEVAEYRWVDPLELAASLESTPWAFSPWLVLQAQQLHLFDPAPAVRRAS</sequence>
<keyword evidence="7 10" id="KW-0464">Manganese</keyword>
<dbReference type="InterPro" id="IPR000086">
    <property type="entry name" value="NUDIX_hydrolase_dom"/>
</dbReference>
<dbReference type="GO" id="GO:0046872">
    <property type="term" value="F:metal ion binding"/>
    <property type="evidence" value="ECO:0007669"/>
    <property type="project" value="UniProtKB-KW"/>
</dbReference>
<dbReference type="AlphaFoldDB" id="A0A2T7W4F4"/>
<dbReference type="PANTHER" id="PTHR10885">
    <property type="entry name" value="ISOPENTENYL-DIPHOSPHATE DELTA-ISOMERASE"/>
    <property type="match status" value="1"/>
</dbReference>
<dbReference type="Proteomes" id="UP000244649">
    <property type="component" value="Unassembled WGS sequence"/>
</dbReference>
<dbReference type="Pfam" id="PF00293">
    <property type="entry name" value="NUDIX"/>
    <property type="match status" value="1"/>
</dbReference>
<feature type="binding site" evidence="10">
    <location>
        <position position="117"/>
    </location>
    <ligand>
        <name>Mn(2+)</name>
        <dbReference type="ChEBI" id="CHEBI:29035"/>
    </ligand>
</feature>
<evidence type="ECO:0000259" key="12">
    <source>
        <dbReference type="PROSITE" id="PS51462"/>
    </source>
</evidence>
<reference evidence="13 14" key="1">
    <citation type="submission" date="2018-04" db="EMBL/GenBank/DDBJ databases">
        <authorList>
            <person name="Go L.Y."/>
            <person name="Mitchell J.A."/>
        </authorList>
    </citation>
    <scope>NUCLEOTIDE SEQUENCE [LARGE SCALE GENOMIC DNA]</scope>
    <source>
        <strain evidence="13 14">TPD7010</strain>
    </source>
</reference>
<dbReference type="CDD" id="cd02885">
    <property type="entry name" value="NUDIX_IPP_Isomerase"/>
    <property type="match status" value="1"/>
</dbReference>
<dbReference type="EC" id="5.3.3.2" evidence="3 10"/>
<evidence type="ECO:0000256" key="11">
    <source>
        <dbReference type="PIRSR" id="PIRSR018427-1"/>
    </source>
</evidence>
<dbReference type="InterPro" id="IPR056375">
    <property type="entry name" value="Idi_bact"/>
</dbReference>
<dbReference type="NCBIfam" id="NF002995">
    <property type="entry name" value="PRK03759.1"/>
    <property type="match status" value="1"/>
</dbReference>
<proteinExistence type="inferred from homology"/>
<name>A0A2T7W4F4_MICTE</name>
<comment type="cofactor">
    <cofactor evidence="10">
        <name>Mg(2+)</name>
        <dbReference type="ChEBI" id="CHEBI:18420"/>
    </cofactor>
    <text evidence="10">Binds 1 Mg(2+) ion per subunit. The magnesium ion binds only when substrate is bound.</text>
</comment>
<dbReference type="PIRSF" id="PIRSF018427">
    <property type="entry name" value="Isopntndiph_ism"/>
    <property type="match status" value="1"/>
</dbReference>
<evidence type="ECO:0000313" key="13">
    <source>
        <dbReference type="EMBL" id="PVE64513.1"/>
    </source>
</evidence>
<dbReference type="GO" id="GO:0004452">
    <property type="term" value="F:isopentenyl-diphosphate delta-isomerase activity"/>
    <property type="evidence" value="ECO:0007669"/>
    <property type="project" value="UniProtKB-UniRule"/>
</dbReference>
<dbReference type="GO" id="GO:0050992">
    <property type="term" value="P:dimethylallyl diphosphate biosynthetic process"/>
    <property type="evidence" value="ECO:0007669"/>
    <property type="project" value="UniProtKB-UniRule"/>
</dbReference>
<feature type="binding site" evidence="10">
    <location>
        <position position="70"/>
    </location>
    <ligand>
        <name>Mn(2+)</name>
        <dbReference type="ChEBI" id="CHEBI:29035"/>
    </ligand>
</feature>
<dbReference type="InterPro" id="IPR011876">
    <property type="entry name" value="IsopentenylPP_isomerase_typ1"/>
</dbReference>
<comment type="similarity">
    <text evidence="2 10">Belongs to the IPP isomerase type 1 family.</text>
</comment>
<evidence type="ECO:0000256" key="8">
    <source>
        <dbReference type="ARBA" id="ARBA00023229"/>
    </source>
</evidence>
<dbReference type="EMBL" id="QDFT01000044">
    <property type="protein sequence ID" value="PVE64513.1"/>
    <property type="molecule type" value="Genomic_DNA"/>
</dbReference>
<dbReference type="PROSITE" id="PS51462">
    <property type="entry name" value="NUDIX"/>
    <property type="match status" value="1"/>
</dbReference>
<evidence type="ECO:0000256" key="5">
    <source>
        <dbReference type="ARBA" id="ARBA00022723"/>
    </source>
</evidence>
<dbReference type="HAMAP" id="MF_00202">
    <property type="entry name" value="Idi"/>
    <property type="match status" value="1"/>
</dbReference>
<protein>
    <recommendedName>
        <fullName evidence="3 10">Isopentenyl-diphosphate Delta-isomerase</fullName>
        <shortName evidence="10">IPP isomerase</shortName>
        <ecNumber evidence="3 10">5.3.3.2</ecNumber>
    </recommendedName>
    <alternativeName>
        <fullName evidence="10">IPP:DMAPP isomerase</fullName>
    </alternativeName>
    <alternativeName>
        <fullName evidence="10">Isopentenyl pyrophosphate isomerase</fullName>
    </alternativeName>
</protein>
<gene>
    <name evidence="10" type="primary">idi</name>
    <name evidence="13" type="ORF">DC432_13570</name>
</gene>
<dbReference type="PANTHER" id="PTHR10885:SF0">
    <property type="entry name" value="ISOPENTENYL-DIPHOSPHATE DELTA-ISOMERASE"/>
    <property type="match status" value="1"/>
</dbReference>
<comment type="caution">
    <text evidence="13">The sequence shown here is derived from an EMBL/GenBank/DDBJ whole genome shotgun (WGS) entry which is preliminary data.</text>
</comment>
<comment type="function">
    <text evidence="10">Catalyzes the 1,3-allylic rearrangement of the homoallylic substrate isopentenyl (IPP) to its highly electrophilic allylic isomer, dimethylallyl diphosphate (DMAPP).</text>
</comment>
<keyword evidence="4 10" id="KW-0963">Cytoplasm</keyword>
<feature type="domain" description="Nudix hydrolase" evidence="12">
    <location>
        <begin position="31"/>
        <end position="165"/>
    </location>
</feature>
<evidence type="ECO:0000256" key="4">
    <source>
        <dbReference type="ARBA" id="ARBA00022490"/>
    </source>
</evidence>
<evidence type="ECO:0000256" key="2">
    <source>
        <dbReference type="ARBA" id="ARBA00007579"/>
    </source>
</evidence>
<dbReference type="GO" id="GO:0008299">
    <property type="term" value="P:isoprenoid biosynthetic process"/>
    <property type="evidence" value="ECO:0007669"/>
    <property type="project" value="UniProtKB-UniRule"/>
</dbReference>
<feature type="active site" evidence="10 11">
    <location>
        <position position="68"/>
    </location>
</feature>
<comment type="pathway">
    <text evidence="1 10">Isoprenoid biosynthesis; dimethylallyl diphosphate biosynthesis; dimethylallyl diphosphate from isopentenyl diphosphate: step 1/1.</text>
</comment>
<comment type="subcellular location">
    <subcellularLocation>
        <location evidence="10">Cytoplasm</location>
    </subcellularLocation>
</comment>
<feature type="binding site" evidence="10">
    <location>
        <position position="115"/>
    </location>
    <ligand>
        <name>Mn(2+)</name>
        <dbReference type="ChEBI" id="CHEBI:29035"/>
    </ligand>
</feature>
<comment type="catalytic activity">
    <reaction evidence="10">
        <text>isopentenyl diphosphate = dimethylallyl diphosphate</text>
        <dbReference type="Rhea" id="RHEA:23284"/>
        <dbReference type="ChEBI" id="CHEBI:57623"/>
        <dbReference type="ChEBI" id="CHEBI:128769"/>
        <dbReference type="EC" id="5.3.3.2"/>
    </reaction>
</comment>
<dbReference type="RefSeq" id="WP_116538330.1">
    <property type="nucleotide sequence ID" value="NZ_QDFT01000044.1"/>
</dbReference>
<feature type="binding site" evidence="10">
    <location>
        <position position="33"/>
    </location>
    <ligand>
        <name>Mn(2+)</name>
        <dbReference type="ChEBI" id="CHEBI:29035"/>
    </ligand>
</feature>
<evidence type="ECO:0000256" key="6">
    <source>
        <dbReference type="ARBA" id="ARBA00022842"/>
    </source>
</evidence>
<evidence type="ECO:0000256" key="1">
    <source>
        <dbReference type="ARBA" id="ARBA00004826"/>
    </source>
</evidence>
<feature type="active site" evidence="10 11">
    <location>
        <position position="117"/>
    </location>
</feature>
<keyword evidence="8 10" id="KW-0414">Isoprene biosynthesis</keyword>
<dbReference type="NCBIfam" id="TIGR02150">
    <property type="entry name" value="IPP_isom_1"/>
    <property type="match status" value="1"/>
</dbReference>
<evidence type="ECO:0000256" key="10">
    <source>
        <dbReference type="HAMAP-Rule" id="MF_00202"/>
    </source>
</evidence>
<comment type="cofactor">
    <cofactor evidence="10">
        <name>Mn(2+)</name>
        <dbReference type="ChEBI" id="CHEBI:29035"/>
    </cofactor>
    <text evidence="10">Binds 1 Mn(2+) ion per subunit.</text>
</comment>
<dbReference type="SUPFAM" id="SSF55811">
    <property type="entry name" value="Nudix"/>
    <property type="match status" value="1"/>
</dbReference>
<evidence type="ECO:0000256" key="9">
    <source>
        <dbReference type="ARBA" id="ARBA00023235"/>
    </source>
</evidence>
<keyword evidence="6 10" id="KW-0460">Magnesium</keyword>